<sequence length="205" mass="25189">MRSRLFLLWTLAGVFLLTPAFPGVSSSRLIYREQLYRLYHQHFYASPQRIAENIYWLEQALRSDFANPLYALARISNEREWEWYRYLFSMHINLKLTELYLQWGTQYMKFEAFFYNAPWQRQNLESLERAEELFRYALVYWDEAQRWSQEAAPIRFISLDRIQYWEDQHHRIRRGSLNYGRIIERHLDRVAEVRSAFEAMDESTY</sequence>
<dbReference type="EMBL" id="FTMS01000002">
    <property type="protein sequence ID" value="SIQ00906.1"/>
    <property type="molecule type" value="Genomic_DNA"/>
</dbReference>
<protein>
    <submittedName>
        <fullName evidence="1">Uncharacterized protein</fullName>
    </submittedName>
</protein>
<reference evidence="1 2" key="1">
    <citation type="submission" date="2017-01" db="EMBL/GenBank/DDBJ databases">
        <authorList>
            <person name="Mah S.A."/>
            <person name="Swanson W.J."/>
            <person name="Moy G.W."/>
            <person name="Vacquier V.D."/>
        </authorList>
    </citation>
    <scope>NUCLEOTIDE SEQUENCE [LARGE SCALE GENOMIC DNA]</scope>
    <source>
        <strain evidence="1 2">ASpG1</strain>
    </source>
</reference>
<keyword evidence="2" id="KW-1185">Reference proteome</keyword>
<accession>A0A1N6P9H1</accession>
<name>A0A1N6P9H1_9SPIO</name>
<proteinExistence type="predicted"/>
<dbReference type="STRING" id="159291.SAMN05920897_102192"/>
<dbReference type="Proteomes" id="UP000186400">
    <property type="component" value="Unassembled WGS sequence"/>
</dbReference>
<dbReference type="RefSeq" id="WP_076487730.1">
    <property type="nucleotide sequence ID" value="NZ_FTMS01000002.1"/>
</dbReference>
<dbReference type="AlphaFoldDB" id="A0A1N6P9H1"/>
<dbReference type="OrthoDB" id="350374at2"/>
<evidence type="ECO:0000313" key="1">
    <source>
        <dbReference type="EMBL" id="SIQ00906.1"/>
    </source>
</evidence>
<organism evidence="1 2">
    <name type="scientific">Alkalispirochaeta americana</name>
    <dbReference type="NCBI Taxonomy" id="159291"/>
    <lineage>
        <taxon>Bacteria</taxon>
        <taxon>Pseudomonadati</taxon>
        <taxon>Spirochaetota</taxon>
        <taxon>Spirochaetia</taxon>
        <taxon>Spirochaetales</taxon>
        <taxon>Spirochaetaceae</taxon>
        <taxon>Alkalispirochaeta</taxon>
    </lineage>
</organism>
<gene>
    <name evidence="1" type="ORF">SAMN05920897_102192</name>
</gene>
<evidence type="ECO:0000313" key="2">
    <source>
        <dbReference type="Proteomes" id="UP000186400"/>
    </source>
</evidence>